<accession>A0A1Y4JNJ4</accession>
<dbReference type="InterPro" id="IPR036514">
    <property type="entry name" value="SGNH_hydro_sf"/>
</dbReference>
<evidence type="ECO:0000256" key="6">
    <source>
        <dbReference type="ARBA" id="ARBA00023295"/>
    </source>
</evidence>
<comment type="caution">
    <text evidence="10">The sequence shown here is derived from an EMBL/GenBank/DDBJ whole genome shotgun (WGS) entry which is preliminary data.</text>
</comment>
<feature type="domain" description="Fibronectin type III-like" evidence="9">
    <location>
        <begin position="917"/>
        <end position="987"/>
    </location>
</feature>
<keyword evidence="6 7" id="KW-0326">Glycosidase</keyword>
<sequence>MKQSRILKLLLVCLLFCFAGETYARQKAVKILAIGNSFSQDAVEQYLHELAEADGISTIIGNMYIGGCSLERHVKNARANDSAYYYRKIGLDGKRVEKKKVSLETALADEEWDYVSLQQASPFSGMYETYEVWLPELVQYVRERLPKKTKLMLHQTWAYAADAKHTGFNNYNRNQLTMYHSIVDAVKQAGKLVGIKMIIPSGTAIQNARTSFVGDHMNRDGYHLDLKIGRYTAACTWFERIFKHSAVGNAYAPEGLDDARRKVAQQAAHEAVLHPYRITDLGGEKNPLYKDPKAPIEERVNDLVARMTLEEKVLQLNQYTLGRNNNVNNVGEEVKKLPAEIGSVIYFDTDAELRNGLQRKAMEESRLGIPVLFGYDVIHGFRTVYPISLGQACSWNPGLVEQACAVAAQEARMSGVDWTFSPMIDVAHDGRWGRVAEGYGEDPYTNGVFCVASVKGYQGDTLADERRVAACLKHYVGYGASEAGRDYVYTEISKQTLWDTYMLPYEMGVKAGAVTLMSAFNDISGVPASANRYTMTEILKNRWKHDGFVVSDWGAVEQLVNQGVASSKKEASLKAFQAGMEMDMMSHGYDKYLADLLKEGKISEERLNDAVRRVLRVKFRLGLFDNPYTKKSTEEERFLLPSSLEIAGKLAEESVVLLKNEDNVLPLSASAKIAVIGPIGKNKWNLLGSWSGHGRDGDVVSVYEGLEAEFKDKSRLLYAKGCDFEGEDESGFAEAVAVAKQSDVILLCLGEKKTWSGENASRSTLALPQIQEKLAMELQKTGKPIILLLSNGRPLELNRLEPVSKAIVEIWQPGVAGGKPIAGILSGRINPSGKLAITFPYSTGQIPIYYNQRKSGRSHQGFYQDITSKPLYPFGHGLSYTEFEYGAITPSATVVKRGEKLTVEVPVTNVGERDGAETVLWFISDPYSSITRPVKELKFFDKQLIKAGDTKVFRFDVDLERDFGFVDENGKRFLEAGEYYIMVKDRKVKIELVD</sequence>
<evidence type="ECO:0000256" key="5">
    <source>
        <dbReference type="ARBA" id="ARBA00022801"/>
    </source>
</evidence>
<dbReference type="EC" id="3.2.1.21" evidence="3"/>
<dbReference type="InterPro" id="IPR026891">
    <property type="entry name" value="Fn3-like"/>
</dbReference>
<evidence type="ECO:0000259" key="9">
    <source>
        <dbReference type="SMART" id="SM01217"/>
    </source>
</evidence>
<dbReference type="Gene3D" id="3.40.50.1700">
    <property type="entry name" value="Glycoside hydrolase family 3 C-terminal domain"/>
    <property type="match status" value="1"/>
</dbReference>
<dbReference type="InterPro" id="IPR017853">
    <property type="entry name" value="GH"/>
</dbReference>
<evidence type="ECO:0000256" key="3">
    <source>
        <dbReference type="ARBA" id="ARBA00012744"/>
    </source>
</evidence>
<dbReference type="InterPro" id="IPR001764">
    <property type="entry name" value="Glyco_hydro_3_N"/>
</dbReference>
<name>A0A1Y4JNJ4_9BACE</name>
<evidence type="ECO:0000313" key="10">
    <source>
        <dbReference type="EMBL" id="OUP34088.1"/>
    </source>
</evidence>
<evidence type="ECO:0000256" key="2">
    <source>
        <dbReference type="ARBA" id="ARBA00005336"/>
    </source>
</evidence>
<dbReference type="Gene3D" id="2.60.40.10">
    <property type="entry name" value="Immunoglobulins"/>
    <property type="match status" value="1"/>
</dbReference>
<dbReference type="InterPro" id="IPR051915">
    <property type="entry name" value="Cellulose_Degrad_GH3"/>
</dbReference>
<dbReference type="PROSITE" id="PS00775">
    <property type="entry name" value="GLYCOSYL_HYDROL_F3"/>
    <property type="match status" value="1"/>
</dbReference>
<evidence type="ECO:0000256" key="7">
    <source>
        <dbReference type="RuleBase" id="RU361161"/>
    </source>
</evidence>
<evidence type="ECO:0000313" key="11">
    <source>
        <dbReference type="Proteomes" id="UP000196587"/>
    </source>
</evidence>
<dbReference type="Pfam" id="PF16227">
    <property type="entry name" value="DUF4886"/>
    <property type="match status" value="1"/>
</dbReference>
<reference evidence="11" key="1">
    <citation type="submission" date="2017-04" db="EMBL/GenBank/DDBJ databases">
        <title>Function of individual gut microbiota members based on whole genome sequencing of pure cultures obtained from chicken caecum.</title>
        <authorList>
            <person name="Medvecky M."/>
            <person name="Cejkova D."/>
            <person name="Polansky O."/>
            <person name="Karasova D."/>
            <person name="Kubasova T."/>
            <person name="Cizek A."/>
            <person name="Rychlik I."/>
        </authorList>
    </citation>
    <scope>NUCLEOTIDE SEQUENCE [LARGE SCALE GENOMIC DNA]</scope>
    <source>
        <strain evidence="11">An189</strain>
    </source>
</reference>
<feature type="chain" id="PRO_5013164534" description="beta-glucosidase" evidence="8">
    <location>
        <begin position="25"/>
        <end position="994"/>
    </location>
</feature>
<dbReference type="Proteomes" id="UP000196587">
    <property type="component" value="Unassembled WGS sequence"/>
</dbReference>
<organism evidence="10 11">
    <name type="scientific">Bacteroides clarus</name>
    <dbReference type="NCBI Taxonomy" id="626929"/>
    <lineage>
        <taxon>Bacteria</taxon>
        <taxon>Pseudomonadati</taxon>
        <taxon>Bacteroidota</taxon>
        <taxon>Bacteroidia</taxon>
        <taxon>Bacteroidales</taxon>
        <taxon>Bacteroidaceae</taxon>
        <taxon>Bacteroides</taxon>
    </lineage>
</organism>
<dbReference type="InterPro" id="IPR036962">
    <property type="entry name" value="Glyco_hydro_3_N_sf"/>
</dbReference>
<dbReference type="Gene3D" id="3.40.50.1110">
    <property type="entry name" value="SGNH hydrolase"/>
    <property type="match status" value="1"/>
</dbReference>
<dbReference type="PANTHER" id="PTHR30620:SF16">
    <property type="entry name" value="LYSOSOMAL BETA GLUCOSIDASE"/>
    <property type="match status" value="1"/>
</dbReference>
<dbReference type="SUPFAM" id="SSF51445">
    <property type="entry name" value="(Trans)glycosidases"/>
    <property type="match status" value="1"/>
</dbReference>
<keyword evidence="5 7" id="KW-0378">Hydrolase</keyword>
<dbReference type="InterPro" id="IPR013783">
    <property type="entry name" value="Ig-like_fold"/>
</dbReference>
<dbReference type="SMART" id="SM01217">
    <property type="entry name" value="Fn3_like"/>
    <property type="match status" value="1"/>
</dbReference>
<dbReference type="InterPro" id="IPR036881">
    <property type="entry name" value="Glyco_hydro_3_C_sf"/>
</dbReference>
<dbReference type="EMBL" id="NFKE01000006">
    <property type="protein sequence ID" value="OUP34088.1"/>
    <property type="molecule type" value="Genomic_DNA"/>
</dbReference>
<dbReference type="PRINTS" id="PR00133">
    <property type="entry name" value="GLHYDRLASE3"/>
</dbReference>
<dbReference type="InterPro" id="IPR032616">
    <property type="entry name" value="DUF4886"/>
</dbReference>
<keyword evidence="4 8" id="KW-0732">Signal</keyword>
<dbReference type="Pfam" id="PF14310">
    <property type="entry name" value="Fn3-like"/>
    <property type="match status" value="1"/>
</dbReference>
<evidence type="ECO:0000256" key="1">
    <source>
        <dbReference type="ARBA" id="ARBA00000448"/>
    </source>
</evidence>
<dbReference type="InterPro" id="IPR019800">
    <property type="entry name" value="Glyco_hydro_3_AS"/>
</dbReference>
<feature type="signal peptide" evidence="8">
    <location>
        <begin position="1"/>
        <end position="24"/>
    </location>
</feature>
<dbReference type="Gene3D" id="3.20.20.300">
    <property type="entry name" value="Glycoside hydrolase, family 3, N-terminal domain"/>
    <property type="match status" value="1"/>
</dbReference>
<dbReference type="SUPFAM" id="SSF52279">
    <property type="entry name" value="Beta-D-glucan exohydrolase, C-terminal domain"/>
    <property type="match status" value="1"/>
</dbReference>
<comment type="similarity">
    <text evidence="2 7">Belongs to the glycosyl hydrolase 3 family.</text>
</comment>
<comment type="catalytic activity">
    <reaction evidence="1">
        <text>Hydrolysis of terminal, non-reducing beta-D-glucosyl residues with release of beta-D-glucose.</text>
        <dbReference type="EC" id="3.2.1.21"/>
    </reaction>
</comment>
<evidence type="ECO:0000256" key="8">
    <source>
        <dbReference type="SAM" id="SignalP"/>
    </source>
</evidence>
<dbReference type="Pfam" id="PF00933">
    <property type="entry name" value="Glyco_hydro_3"/>
    <property type="match status" value="1"/>
</dbReference>
<dbReference type="Pfam" id="PF01915">
    <property type="entry name" value="Glyco_hydro_3_C"/>
    <property type="match status" value="1"/>
</dbReference>
<dbReference type="InterPro" id="IPR002772">
    <property type="entry name" value="Glyco_hydro_3_C"/>
</dbReference>
<dbReference type="GO" id="GO:0009251">
    <property type="term" value="P:glucan catabolic process"/>
    <property type="evidence" value="ECO:0007669"/>
    <property type="project" value="TreeGrafter"/>
</dbReference>
<dbReference type="GO" id="GO:0016788">
    <property type="term" value="F:hydrolase activity, acting on ester bonds"/>
    <property type="evidence" value="ECO:0007669"/>
    <property type="project" value="UniProtKB-ARBA"/>
</dbReference>
<dbReference type="GO" id="GO:0008422">
    <property type="term" value="F:beta-glucosidase activity"/>
    <property type="evidence" value="ECO:0007669"/>
    <property type="project" value="UniProtKB-EC"/>
</dbReference>
<dbReference type="PANTHER" id="PTHR30620">
    <property type="entry name" value="PERIPLASMIC BETA-GLUCOSIDASE-RELATED"/>
    <property type="match status" value="1"/>
</dbReference>
<proteinExistence type="inferred from homology"/>
<protein>
    <recommendedName>
        <fullName evidence="3">beta-glucosidase</fullName>
        <ecNumber evidence="3">3.2.1.21</ecNumber>
    </recommendedName>
</protein>
<gene>
    <name evidence="10" type="ORF">B5F24_10020</name>
</gene>
<dbReference type="AlphaFoldDB" id="A0A1Y4JNJ4"/>
<evidence type="ECO:0000256" key="4">
    <source>
        <dbReference type="ARBA" id="ARBA00022729"/>
    </source>
</evidence>